<proteinExistence type="predicted"/>
<gene>
    <name evidence="1" type="ORF">PsYK624_016040</name>
</gene>
<protein>
    <submittedName>
        <fullName evidence="1">Uncharacterized protein</fullName>
    </submittedName>
</protein>
<evidence type="ECO:0000313" key="1">
    <source>
        <dbReference type="EMBL" id="GJE85525.1"/>
    </source>
</evidence>
<dbReference type="AlphaFoldDB" id="A0A9P3L7Z4"/>
<evidence type="ECO:0000313" key="2">
    <source>
        <dbReference type="Proteomes" id="UP000703269"/>
    </source>
</evidence>
<accession>A0A9P3L7Z4</accession>
<dbReference type="Proteomes" id="UP000703269">
    <property type="component" value="Unassembled WGS sequence"/>
</dbReference>
<reference evidence="1 2" key="1">
    <citation type="submission" date="2021-08" db="EMBL/GenBank/DDBJ databases">
        <title>Draft Genome Sequence of Phanerochaete sordida strain YK-624.</title>
        <authorList>
            <person name="Mori T."/>
            <person name="Dohra H."/>
            <person name="Suzuki T."/>
            <person name="Kawagishi H."/>
            <person name="Hirai H."/>
        </authorList>
    </citation>
    <scope>NUCLEOTIDE SEQUENCE [LARGE SCALE GENOMIC DNA]</scope>
    <source>
        <strain evidence="1 2">YK-624</strain>
    </source>
</reference>
<keyword evidence="2" id="KW-1185">Reference proteome</keyword>
<name>A0A9P3L7Z4_9APHY</name>
<comment type="caution">
    <text evidence="1">The sequence shown here is derived from an EMBL/GenBank/DDBJ whole genome shotgun (WGS) entry which is preliminary data.</text>
</comment>
<organism evidence="1 2">
    <name type="scientific">Phanerochaete sordida</name>
    <dbReference type="NCBI Taxonomy" id="48140"/>
    <lineage>
        <taxon>Eukaryota</taxon>
        <taxon>Fungi</taxon>
        <taxon>Dikarya</taxon>
        <taxon>Basidiomycota</taxon>
        <taxon>Agaricomycotina</taxon>
        <taxon>Agaricomycetes</taxon>
        <taxon>Polyporales</taxon>
        <taxon>Phanerochaetaceae</taxon>
        <taxon>Phanerochaete</taxon>
    </lineage>
</organism>
<sequence length="108" mass="11910">MGVPTPVGFGLIRRPRCRWSLRTSREPESGVASYSEPRLCRTRSAWVASLAHVVLALPRYPGPLGLHSLTLLLALCTDIFQPILCRGDVGVTRFGRCSEMQGRFSCPP</sequence>
<dbReference type="EMBL" id="BPQB01000002">
    <property type="protein sequence ID" value="GJE85525.1"/>
    <property type="molecule type" value="Genomic_DNA"/>
</dbReference>